<keyword evidence="1" id="KW-0472">Membrane</keyword>
<sequence>MNERPTPQDHSPPPPSRSADLSAFAWLLFRLDGRIGREAYWLGLLLVFAIFGIAGDLVAADLEPEAALNALLPLLLIGMWSQIALMAKRCHDRNLSGWFALISLIPIVGLAWSVIIGVLPGDAGPNRFGPERDVRPPR</sequence>
<dbReference type="PANTHER" id="PTHR34980:SF3">
    <property type="entry name" value="BLR8105 PROTEIN"/>
    <property type="match status" value="1"/>
</dbReference>
<proteinExistence type="predicted"/>
<reference evidence="2 3" key="1">
    <citation type="journal article" date="2014" name="Genome Announc.">
        <title>Draft Genome Sequence of Lutibaculum baratangense Strain AMV1T, Isolated from a Mud Volcano in Andamans, India.</title>
        <authorList>
            <person name="Singh A."/>
            <person name="Sreenivas A."/>
            <person name="Sathyanarayana Reddy G."/>
            <person name="Pinnaka A.K."/>
            <person name="Shivaji S."/>
        </authorList>
    </citation>
    <scope>NUCLEOTIDE SEQUENCE [LARGE SCALE GENOMIC DNA]</scope>
    <source>
        <strain evidence="2 3">AMV1</strain>
    </source>
</reference>
<protein>
    <recommendedName>
        <fullName evidence="4">DUF805 domain-containing protein</fullName>
    </recommendedName>
</protein>
<evidence type="ECO:0008006" key="4">
    <source>
        <dbReference type="Google" id="ProtNLM"/>
    </source>
</evidence>
<feature type="transmembrane region" description="Helical" evidence="1">
    <location>
        <begin position="39"/>
        <end position="60"/>
    </location>
</feature>
<feature type="transmembrane region" description="Helical" evidence="1">
    <location>
        <begin position="66"/>
        <end position="86"/>
    </location>
</feature>
<keyword evidence="1" id="KW-1133">Transmembrane helix</keyword>
<dbReference type="STRING" id="631454.N177_0409"/>
<dbReference type="PANTHER" id="PTHR34980">
    <property type="entry name" value="INNER MEMBRANE PROTEIN-RELATED-RELATED"/>
    <property type="match status" value="1"/>
</dbReference>
<evidence type="ECO:0000256" key="1">
    <source>
        <dbReference type="SAM" id="Phobius"/>
    </source>
</evidence>
<keyword evidence="1" id="KW-0812">Transmembrane</keyword>
<comment type="caution">
    <text evidence="2">The sequence shown here is derived from an EMBL/GenBank/DDBJ whole genome shotgun (WGS) entry which is preliminary data.</text>
</comment>
<dbReference type="Proteomes" id="UP000017819">
    <property type="component" value="Unassembled WGS sequence"/>
</dbReference>
<keyword evidence="3" id="KW-1185">Reference proteome</keyword>
<dbReference type="RefSeq" id="WP_023430560.1">
    <property type="nucleotide sequence ID" value="NZ_AWXZ01000012.1"/>
</dbReference>
<name>V4TMK8_9HYPH</name>
<evidence type="ECO:0000313" key="3">
    <source>
        <dbReference type="Proteomes" id="UP000017819"/>
    </source>
</evidence>
<gene>
    <name evidence="2" type="ORF">N177_0409</name>
</gene>
<dbReference type="AlphaFoldDB" id="V4TMK8"/>
<evidence type="ECO:0000313" key="2">
    <source>
        <dbReference type="EMBL" id="ESR26983.1"/>
    </source>
</evidence>
<accession>V4TMK8</accession>
<dbReference type="eggNOG" id="COG3152">
    <property type="taxonomic scope" value="Bacteria"/>
</dbReference>
<feature type="transmembrane region" description="Helical" evidence="1">
    <location>
        <begin position="98"/>
        <end position="119"/>
    </location>
</feature>
<dbReference type="InterPro" id="IPR008523">
    <property type="entry name" value="DUF805"/>
</dbReference>
<organism evidence="2 3">
    <name type="scientific">Lutibaculum baratangense AMV1</name>
    <dbReference type="NCBI Taxonomy" id="631454"/>
    <lineage>
        <taxon>Bacteria</taxon>
        <taxon>Pseudomonadati</taxon>
        <taxon>Pseudomonadota</taxon>
        <taxon>Alphaproteobacteria</taxon>
        <taxon>Hyphomicrobiales</taxon>
        <taxon>Tepidamorphaceae</taxon>
        <taxon>Lutibaculum</taxon>
    </lineage>
</organism>
<dbReference type="Pfam" id="PF05656">
    <property type="entry name" value="DUF805"/>
    <property type="match status" value="1"/>
</dbReference>
<dbReference type="GO" id="GO:0005886">
    <property type="term" value="C:plasma membrane"/>
    <property type="evidence" value="ECO:0007669"/>
    <property type="project" value="TreeGrafter"/>
</dbReference>
<dbReference type="EMBL" id="AWXZ01000012">
    <property type="protein sequence ID" value="ESR26983.1"/>
    <property type="molecule type" value="Genomic_DNA"/>
</dbReference>